<gene>
    <name evidence="1" type="ORF">FHG85_06765</name>
</gene>
<keyword evidence="2" id="KW-1185">Reference proteome</keyword>
<evidence type="ECO:0000313" key="1">
    <source>
        <dbReference type="EMBL" id="QKG79976.1"/>
    </source>
</evidence>
<organism evidence="1 2">
    <name type="scientific">Tenuifilum thalassicum</name>
    <dbReference type="NCBI Taxonomy" id="2590900"/>
    <lineage>
        <taxon>Bacteria</taxon>
        <taxon>Pseudomonadati</taxon>
        <taxon>Bacteroidota</taxon>
        <taxon>Bacteroidia</taxon>
        <taxon>Bacteroidales</taxon>
        <taxon>Tenuifilaceae</taxon>
        <taxon>Tenuifilum</taxon>
    </lineage>
</organism>
<dbReference type="InterPro" id="IPR045921">
    <property type="entry name" value="DUF6340"/>
</dbReference>
<dbReference type="EMBL" id="CP041345">
    <property type="protein sequence ID" value="QKG79976.1"/>
    <property type="molecule type" value="Genomic_DNA"/>
</dbReference>
<name>A0A7D3XM54_9BACT</name>
<reference evidence="1 2" key="1">
    <citation type="submission" date="2019-07" db="EMBL/GenBank/DDBJ databases">
        <title>Thalassofilum flectens gen. nov., sp. nov., a novel moderate thermophilic anaerobe from a shallow sea hot spring in Kunashir Island (Russia), representing a new family in the order Bacteroidales, and proposal of Thalassofilacea fam. nov.</title>
        <authorList>
            <person name="Kochetkova T.V."/>
            <person name="Podosokorskaya O.A."/>
            <person name="Novikov A."/>
            <person name="Elcheninov A.G."/>
            <person name="Toshchakov S.V."/>
            <person name="Kublanov I.V."/>
        </authorList>
    </citation>
    <scope>NUCLEOTIDE SEQUENCE [LARGE SCALE GENOMIC DNA]</scope>
    <source>
        <strain evidence="1 2">38-H</strain>
    </source>
</reference>
<dbReference type="Gene3D" id="1.25.40.10">
    <property type="entry name" value="Tetratricopeptide repeat domain"/>
    <property type="match status" value="1"/>
</dbReference>
<evidence type="ECO:0000313" key="2">
    <source>
        <dbReference type="Proteomes" id="UP000500961"/>
    </source>
</evidence>
<protein>
    <submittedName>
        <fullName evidence="1">Tetratricopeptide repeat protein</fullName>
    </submittedName>
</protein>
<dbReference type="RefSeq" id="WP_173074266.1">
    <property type="nucleotide sequence ID" value="NZ_CP041345.1"/>
</dbReference>
<accession>A0A7D3XM54</accession>
<dbReference type="InterPro" id="IPR011990">
    <property type="entry name" value="TPR-like_helical_dom_sf"/>
</dbReference>
<dbReference type="KEGG" id="ttz:FHG85_06765"/>
<dbReference type="PROSITE" id="PS51257">
    <property type="entry name" value="PROKAR_LIPOPROTEIN"/>
    <property type="match status" value="1"/>
</dbReference>
<proteinExistence type="predicted"/>
<dbReference type="Proteomes" id="UP000500961">
    <property type="component" value="Chromosome"/>
</dbReference>
<dbReference type="SUPFAM" id="SSF48452">
    <property type="entry name" value="TPR-like"/>
    <property type="match status" value="1"/>
</dbReference>
<sequence length="322" mass="37114">MRYYNLILFLALLTSCIPYKKISIEYYDKPSINLNPNSRNITILTNFHLRDTSSKLGKLDWYLDSVSSVEATMALSDLLERSPVFENNSFNSQSIIRTDTNKVILPLKWSILDSICQKEESSLVISLEYLKVRPTFETYPVWRTDYKEYYGFLDVTLYAYWRIYDVSSRKIALGKLFTDTLSWEQYDWIEVTPGNQLPGVFEACAYAGAYTGEKFSEQLAPQWKQGERVVFVPFGNALMDKAYSFAVKGQWIEAASIWQKLSSSSNQKLAAQASFNMALASEMNGKFELAITWLNEAKKKHPSISHINSYMKLLKERVENNK</sequence>
<dbReference type="Pfam" id="PF19867">
    <property type="entry name" value="DUF6340"/>
    <property type="match status" value="1"/>
</dbReference>
<dbReference type="AlphaFoldDB" id="A0A7D3XM54"/>